<dbReference type="GO" id="GO:0012505">
    <property type="term" value="C:endomembrane system"/>
    <property type="evidence" value="ECO:0007669"/>
    <property type="project" value="UniProtKB-SubCell"/>
</dbReference>
<evidence type="ECO:0000256" key="3">
    <source>
        <dbReference type="ARBA" id="ARBA00022927"/>
    </source>
</evidence>
<dbReference type="Pfam" id="PF00928">
    <property type="entry name" value="Adap_comp_sub"/>
    <property type="match status" value="1"/>
</dbReference>
<evidence type="ECO:0000256" key="4">
    <source>
        <dbReference type="ARBA" id="ARBA00023136"/>
    </source>
</evidence>
<dbReference type="Proteomes" id="UP000224006">
    <property type="component" value="Chromosome I"/>
</dbReference>
<dbReference type="RefSeq" id="XP_029222701.1">
    <property type="nucleotide sequence ID" value="XM_029359788.1"/>
</dbReference>
<dbReference type="InterPro" id="IPR011012">
    <property type="entry name" value="Longin-like_dom_sf"/>
</dbReference>
<dbReference type="InterPro" id="IPR018240">
    <property type="entry name" value="Clathrin_mu_CS"/>
</dbReference>
<evidence type="ECO:0000256" key="2">
    <source>
        <dbReference type="ARBA" id="ARBA00022448"/>
    </source>
</evidence>
<gene>
    <name evidence="7" type="ORF">BESB_010340</name>
</gene>
<dbReference type="AlphaFoldDB" id="A0A2A9MR15"/>
<proteinExistence type="predicted"/>
<dbReference type="CDD" id="cd09251">
    <property type="entry name" value="AP-2_Mu2_Cterm"/>
    <property type="match status" value="1"/>
</dbReference>
<dbReference type="EMBL" id="NWUJ01000001">
    <property type="protein sequence ID" value="PFH38692.1"/>
    <property type="molecule type" value="Genomic_DNA"/>
</dbReference>
<dbReference type="KEGG" id="bbes:BESB_010340"/>
<dbReference type="GO" id="GO:0016192">
    <property type="term" value="P:vesicle-mediated transport"/>
    <property type="evidence" value="ECO:0007669"/>
    <property type="project" value="InterPro"/>
</dbReference>
<organism evidence="7 8">
    <name type="scientific">Besnoitia besnoiti</name>
    <name type="common">Apicomplexan protozoan</name>
    <dbReference type="NCBI Taxonomy" id="94643"/>
    <lineage>
        <taxon>Eukaryota</taxon>
        <taxon>Sar</taxon>
        <taxon>Alveolata</taxon>
        <taxon>Apicomplexa</taxon>
        <taxon>Conoidasida</taxon>
        <taxon>Coccidia</taxon>
        <taxon>Eucoccidiorida</taxon>
        <taxon>Eimeriorina</taxon>
        <taxon>Sarcocystidae</taxon>
        <taxon>Besnoitia</taxon>
    </lineage>
</organism>
<comment type="caution">
    <text evidence="7">The sequence shown here is derived from an EMBL/GenBank/DDBJ whole genome shotgun (WGS) entry which is preliminary data.</text>
</comment>
<keyword evidence="2" id="KW-0813">Transport</keyword>
<evidence type="ECO:0000313" key="8">
    <source>
        <dbReference type="Proteomes" id="UP000224006"/>
    </source>
</evidence>
<sequence length="728" mass="76320">MISAIYIFTLKGELLLQRAYASPVPPAQHVKAFSRTVLEGRAFSELAPVVCVGNQHASAGGGGASSSACSVSSFSCFIPPCIASSASAPNVFLSSSSAPTVPANAGSHAAGVVPTSAIVRGRREGRWGGRGSDDRGIVYVAALRQNANVACVLEVLRRLAALVQAFYVASLGCAATGPILPASYTQDPAELPVPSSLARSATGGGAAAGAEETVRQGPQSGSFGGLGDAGPAGSKEALFSAKRQGSSLLDAMRRGLSTGGAAVLGSSAGVAGGGSGSLVGYVDESFVRKHYVLLYEILDEAIDGGFPQLLDLATLRKFTIFGNGPGFHWPPDHVGGPAGGLVSAASLRRGGEFGTGGGAGGSGFARAFSRSGVQRDGSDLAASKRITSQVTGACSWRAPGIHYKRNEVFIDVVECVNVLASQNGVVLRADVNGEVHVNCRLSGMPECKFGLNDRVPLQAPRAAGPEPPGPAGSGSVPAAGLAGGPGRPKQPGTERKDDAAAAQGVMLDDCRFHQCVRLSKFDLERTISFIPPDGSFRLMTYRISEGVSLPFKIFPLLQERSESRMECVILLKALFERNISATNVEVIIPCPPNLCELQLLHVGIGKAALDNAQQAVVWKIRRYPGAMEYLLRYELHLASQRLGALSRRVSAAGRGSATPHGERSDEAPGGGAPLSRWKRPPLTLRFTLHMYTASGLCIRYLKITEKSNYRSIKWIRYLTKAGTYQHRL</sequence>
<dbReference type="PANTHER" id="PTHR10529">
    <property type="entry name" value="AP COMPLEX SUBUNIT MU"/>
    <property type="match status" value="1"/>
</dbReference>
<feature type="region of interest" description="Disordered" evidence="5">
    <location>
        <begin position="653"/>
        <end position="676"/>
    </location>
</feature>
<keyword evidence="3" id="KW-0653">Protein transport</keyword>
<dbReference type="Gene3D" id="3.30.450.60">
    <property type="match status" value="1"/>
</dbReference>
<feature type="region of interest" description="Disordered" evidence="5">
    <location>
        <begin position="458"/>
        <end position="500"/>
    </location>
</feature>
<name>A0A2A9MR15_BESBE</name>
<dbReference type="InterPro" id="IPR036168">
    <property type="entry name" value="AP2_Mu_C_sf"/>
</dbReference>
<evidence type="ECO:0000313" key="7">
    <source>
        <dbReference type="EMBL" id="PFH38692.1"/>
    </source>
</evidence>
<dbReference type="InterPro" id="IPR028565">
    <property type="entry name" value="MHD"/>
</dbReference>
<dbReference type="PROSITE" id="PS51072">
    <property type="entry name" value="MHD"/>
    <property type="match status" value="1"/>
</dbReference>
<accession>A0A2A9MR15</accession>
<reference evidence="7 8" key="1">
    <citation type="submission" date="2017-09" db="EMBL/GenBank/DDBJ databases">
        <title>Genome sequencing of Besnoitia besnoiti strain Bb-Ger1.</title>
        <authorList>
            <person name="Schares G."/>
            <person name="Venepally P."/>
            <person name="Lorenzi H.A."/>
        </authorList>
    </citation>
    <scope>NUCLEOTIDE SEQUENCE [LARGE SCALE GENOMIC DNA]</scope>
    <source>
        <strain evidence="7 8">Bb-Ger1</strain>
    </source>
</reference>
<dbReference type="Gene3D" id="2.60.40.1170">
    <property type="entry name" value="Mu homology domain, subdomain B"/>
    <property type="match status" value="2"/>
</dbReference>
<comment type="subcellular location">
    <subcellularLocation>
        <location evidence="1">Endomembrane system</location>
    </subcellularLocation>
</comment>
<dbReference type="OrthoDB" id="10259133at2759"/>
<feature type="region of interest" description="Disordered" evidence="5">
    <location>
        <begin position="194"/>
        <end position="229"/>
    </location>
</feature>
<dbReference type="InterPro" id="IPR050431">
    <property type="entry name" value="Adaptor_comp_med_subunit"/>
</dbReference>
<dbReference type="STRING" id="94643.A0A2A9MR15"/>
<evidence type="ECO:0000256" key="1">
    <source>
        <dbReference type="ARBA" id="ARBA00004308"/>
    </source>
</evidence>
<keyword evidence="4" id="KW-0472">Membrane</keyword>
<dbReference type="SUPFAM" id="SSF49447">
    <property type="entry name" value="Second domain of Mu2 adaptin subunit (ap50) of ap2 adaptor"/>
    <property type="match status" value="1"/>
</dbReference>
<evidence type="ECO:0000256" key="5">
    <source>
        <dbReference type="SAM" id="MobiDB-lite"/>
    </source>
</evidence>
<dbReference type="VEuPathDB" id="ToxoDB:BESB_010340"/>
<dbReference type="GO" id="GO:0030131">
    <property type="term" value="C:clathrin adaptor complex"/>
    <property type="evidence" value="ECO:0007669"/>
    <property type="project" value="InterPro"/>
</dbReference>
<dbReference type="GO" id="GO:0006886">
    <property type="term" value="P:intracellular protein transport"/>
    <property type="evidence" value="ECO:0007669"/>
    <property type="project" value="InterPro"/>
</dbReference>
<evidence type="ECO:0000259" key="6">
    <source>
        <dbReference type="PROSITE" id="PS51072"/>
    </source>
</evidence>
<dbReference type="SUPFAM" id="SSF64356">
    <property type="entry name" value="SNARE-like"/>
    <property type="match status" value="1"/>
</dbReference>
<keyword evidence="8" id="KW-1185">Reference proteome</keyword>
<feature type="domain" description="MHD" evidence="6">
    <location>
        <begin position="405"/>
        <end position="727"/>
    </location>
</feature>
<dbReference type="GeneID" id="40306096"/>
<protein>
    <recommendedName>
        <fullName evidence="6">MHD domain-containing protein</fullName>
    </recommendedName>
</protein>
<dbReference type="InterPro" id="IPR043512">
    <property type="entry name" value="Mu2_C"/>
</dbReference>
<dbReference type="PROSITE" id="PS00991">
    <property type="entry name" value="CLAT_ADAPTOR_M_2"/>
    <property type="match status" value="1"/>
</dbReference>